<dbReference type="GO" id="GO:0016787">
    <property type="term" value="F:hydrolase activity"/>
    <property type="evidence" value="ECO:0007669"/>
    <property type="project" value="UniProtKB-KW"/>
</dbReference>
<dbReference type="CDD" id="cd16281">
    <property type="entry name" value="metallo-hydrolase-like_MBL-fold"/>
    <property type="match status" value="1"/>
</dbReference>
<feature type="domain" description="Metallo-beta-lactamase" evidence="5">
    <location>
        <begin position="25"/>
        <end position="235"/>
    </location>
</feature>
<comment type="similarity">
    <text evidence="1">Belongs to the metallo-beta-lactamase superfamily.</text>
</comment>
<dbReference type="InterPro" id="IPR051013">
    <property type="entry name" value="MBL_superfamily_lactonases"/>
</dbReference>
<keyword evidence="2" id="KW-0479">Metal-binding</keyword>
<dbReference type="SUPFAM" id="SSF56281">
    <property type="entry name" value="Metallo-hydrolase/oxidoreductase"/>
    <property type="match status" value="1"/>
</dbReference>
<dbReference type="PANTHER" id="PTHR42978">
    <property type="entry name" value="QUORUM-QUENCHING LACTONASE YTNP-RELATED-RELATED"/>
    <property type="match status" value="1"/>
</dbReference>
<dbReference type="InterPro" id="IPR036866">
    <property type="entry name" value="RibonucZ/Hydroxyglut_hydro"/>
</dbReference>
<proteinExistence type="inferred from homology"/>
<sequence length="262" mass="29592">MMGSVPKTLWEKTNPADEYNRIDLSLRCLLLDDGKNRILIDTGLGTKGSEKFKTMFHIVQPENPLKNALSKIGFSPNDVTHVIFSHLHFDHAGGATEINEEGQLTPAFSNAEYFITESQWKQANQPNTRDRASFLQADFLPLQEAGLLQLIPENTTIINGISTYCVHGHTCGQQLIKLEDGDEALIFCSDLIPLKSHLQIPWIMGYDLNALLTLEEKTQFLSQAGDENWWLVFDHDPATSAVKIKQGKKYYDVVEEVLRKFD</sequence>
<dbReference type="GO" id="GO:0046872">
    <property type="term" value="F:metal ion binding"/>
    <property type="evidence" value="ECO:0007669"/>
    <property type="project" value="UniProtKB-KW"/>
</dbReference>
<dbReference type="Gene3D" id="3.60.15.10">
    <property type="entry name" value="Ribonuclease Z/Hydroxyacylglutathione hydrolase-like"/>
    <property type="match status" value="1"/>
</dbReference>
<dbReference type="SMART" id="SM00849">
    <property type="entry name" value="Lactamase_B"/>
    <property type="match status" value="1"/>
</dbReference>
<evidence type="ECO:0000256" key="2">
    <source>
        <dbReference type="ARBA" id="ARBA00022723"/>
    </source>
</evidence>
<gene>
    <name evidence="6" type="ORF">METZ01_LOCUS232684</name>
</gene>
<dbReference type="AlphaFoldDB" id="A0A382GXQ5"/>
<protein>
    <recommendedName>
        <fullName evidence="5">Metallo-beta-lactamase domain-containing protein</fullName>
    </recommendedName>
</protein>
<dbReference type="EMBL" id="UINC01058030">
    <property type="protein sequence ID" value="SVB79830.1"/>
    <property type="molecule type" value="Genomic_DNA"/>
</dbReference>
<evidence type="ECO:0000256" key="4">
    <source>
        <dbReference type="ARBA" id="ARBA00022833"/>
    </source>
</evidence>
<evidence type="ECO:0000256" key="1">
    <source>
        <dbReference type="ARBA" id="ARBA00007749"/>
    </source>
</evidence>
<accession>A0A382GXQ5</accession>
<evidence type="ECO:0000256" key="3">
    <source>
        <dbReference type="ARBA" id="ARBA00022801"/>
    </source>
</evidence>
<keyword evidence="4" id="KW-0862">Zinc</keyword>
<evidence type="ECO:0000259" key="5">
    <source>
        <dbReference type="SMART" id="SM00849"/>
    </source>
</evidence>
<dbReference type="InterPro" id="IPR001279">
    <property type="entry name" value="Metallo-B-lactamas"/>
</dbReference>
<name>A0A382GXQ5_9ZZZZ</name>
<reference evidence="6" key="1">
    <citation type="submission" date="2018-05" db="EMBL/GenBank/DDBJ databases">
        <authorList>
            <person name="Lanie J.A."/>
            <person name="Ng W.-L."/>
            <person name="Kazmierczak K.M."/>
            <person name="Andrzejewski T.M."/>
            <person name="Davidsen T.M."/>
            <person name="Wayne K.J."/>
            <person name="Tettelin H."/>
            <person name="Glass J.I."/>
            <person name="Rusch D."/>
            <person name="Podicherti R."/>
            <person name="Tsui H.-C.T."/>
            <person name="Winkler M.E."/>
        </authorList>
    </citation>
    <scope>NUCLEOTIDE SEQUENCE</scope>
</reference>
<organism evidence="6">
    <name type="scientific">marine metagenome</name>
    <dbReference type="NCBI Taxonomy" id="408172"/>
    <lineage>
        <taxon>unclassified sequences</taxon>
        <taxon>metagenomes</taxon>
        <taxon>ecological metagenomes</taxon>
    </lineage>
</organism>
<keyword evidence="3" id="KW-0378">Hydrolase</keyword>
<dbReference type="Pfam" id="PF00753">
    <property type="entry name" value="Lactamase_B"/>
    <property type="match status" value="1"/>
</dbReference>
<evidence type="ECO:0000313" key="6">
    <source>
        <dbReference type="EMBL" id="SVB79830.1"/>
    </source>
</evidence>
<dbReference type="PANTHER" id="PTHR42978:SF6">
    <property type="entry name" value="QUORUM-QUENCHING LACTONASE YTNP-RELATED"/>
    <property type="match status" value="1"/>
</dbReference>